<organism evidence="1 2">
    <name type="scientific">Knufia fluminis</name>
    <dbReference type="NCBI Taxonomy" id="191047"/>
    <lineage>
        <taxon>Eukaryota</taxon>
        <taxon>Fungi</taxon>
        <taxon>Dikarya</taxon>
        <taxon>Ascomycota</taxon>
        <taxon>Pezizomycotina</taxon>
        <taxon>Eurotiomycetes</taxon>
        <taxon>Chaetothyriomycetidae</taxon>
        <taxon>Chaetothyriales</taxon>
        <taxon>Trichomeriaceae</taxon>
        <taxon>Knufia</taxon>
    </lineage>
</organism>
<dbReference type="EMBL" id="JAKLMC020000005">
    <property type="protein sequence ID" value="KAK5956112.1"/>
    <property type="molecule type" value="Genomic_DNA"/>
</dbReference>
<proteinExistence type="predicted"/>
<reference evidence="1 2" key="1">
    <citation type="submission" date="2022-12" db="EMBL/GenBank/DDBJ databases">
        <title>Genomic features and morphological characterization of a novel Knufia sp. strain isolated from spacecraft assembly facility.</title>
        <authorList>
            <person name="Teixeira M."/>
            <person name="Chander A.M."/>
            <person name="Stajich J.E."/>
            <person name="Venkateswaran K."/>
        </authorList>
    </citation>
    <scope>NUCLEOTIDE SEQUENCE [LARGE SCALE GENOMIC DNA]</scope>
    <source>
        <strain evidence="1 2">FJI-L2-BK-P2</strain>
    </source>
</reference>
<protein>
    <submittedName>
        <fullName evidence="1">Uncharacterized protein</fullName>
    </submittedName>
</protein>
<evidence type="ECO:0000313" key="1">
    <source>
        <dbReference type="EMBL" id="KAK5956112.1"/>
    </source>
</evidence>
<sequence length="118" mass="13130">MGIVAALHLWAYSHKPYVLDKHADPQALQALQATQVSPASEDLTVQEYHGGLLGYRAVLDALNPWDIIKAVGRSIKWLFKGSRQRSDDHTYIQLTASPAKQGMGITDAEIRPTEVQRH</sequence>
<comment type="caution">
    <text evidence="1">The sequence shown here is derived from an EMBL/GenBank/DDBJ whole genome shotgun (WGS) entry which is preliminary data.</text>
</comment>
<evidence type="ECO:0000313" key="2">
    <source>
        <dbReference type="Proteomes" id="UP001316803"/>
    </source>
</evidence>
<dbReference type="Proteomes" id="UP001316803">
    <property type="component" value="Unassembled WGS sequence"/>
</dbReference>
<name>A0AAN8EQ64_9EURO</name>
<accession>A0AAN8EQ64</accession>
<keyword evidence="2" id="KW-1185">Reference proteome</keyword>
<dbReference type="AlphaFoldDB" id="A0AAN8EQ64"/>
<gene>
    <name evidence="1" type="ORF">OHC33_002685</name>
</gene>